<dbReference type="PANTHER" id="PTHR46910:SF3">
    <property type="entry name" value="HALOTOLERANCE PROTEIN 9-RELATED"/>
    <property type="match status" value="1"/>
</dbReference>
<reference evidence="8 9" key="1">
    <citation type="submission" date="2015-01" db="EMBL/GenBank/DDBJ databases">
        <title>The Genome Sequence of Exophiala sideris CBS121828.</title>
        <authorList>
            <consortium name="The Broad Institute Genomics Platform"/>
            <person name="Cuomo C."/>
            <person name="de Hoog S."/>
            <person name="Gorbushina A."/>
            <person name="Stielow B."/>
            <person name="Teixiera M."/>
            <person name="Abouelleil A."/>
            <person name="Chapman S.B."/>
            <person name="Priest M."/>
            <person name="Young S.K."/>
            <person name="Wortman J."/>
            <person name="Nusbaum C."/>
            <person name="Birren B."/>
        </authorList>
    </citation>
    <scope>NUCLEOTIDE SEQUENCE [LARGE SCALE GENOMIC DNA]</scope>
    <source>
        <strain evidence="8 9">CBS 121828</strain>
    </source>
</reference>
<dbReference type="Proteomes" id="UP000053599">
    <property type="component" value="Unassembled WGS sequence"/>
</dbReference>
<evidence type="ECO:0000259" key="7">
    <source>
        <dbReference type="PROSITE" id="PS50048"/>
    </source>
</evidence>
<evidence type="ECO:0000313" key="9">
    <source>
        <dbReference type="Proteomes" id="UP000053599"/>
    </source>
</evidence>
<protein>
    <recommendedName>
        <fullName evidence="7">Zn(2)-C6 fungal-type domain-containing protein</fullName>
    </recommendedName>
</protein>
<dbReference type="PANTHER" id="PTHR46910">
    <property type="entry name" value="TRANSCRIPTION FACTOR PDR1"/>
    <property type="match status" value="1"/>
</dbReference>
<dbReference type="SUPFAM" id="SSF57701">
    <property type="entry name" value="Zn2/Cys6 DNA-binding domain"/>
    <property type="match status" value="1"/>
</dbReference>
<evidence type="ECO:0000256" key="4">
    <source>
        <dbReference type="ARBA" id="ARBA00023125"/>
    </source>
</evidence>
<evidence type="ECO:0000256" key="6">
    <source>
        <dbReference type="ARBA" id="ARBA00023242"/>
    </source>
</evidence>
<dbReference type="GO" id="GO:0000981">
    <property type="term" value="F:DNA-binding transcription factor activity, RNA polymerase II-specific"/>
    <property type="evidence" value="ECO:0007669"/>
    <property type="project" value="InterPro"/>
</dbReference>
<dbReference type="STRING" id="1016849.A0A0D1WE43"/>
<gene>
    <name evidence="8" type="ORF">PV11_02578</name>
</gene>
<dbReference type="InterPro" id="IPR050987">
    <property type="entry name" value="AtrR-like"/>
</dbReference>
<keyword evidence="3" id="KW-0805">Transcription regulation</keyword>
<evidence type="ECO:0000256" key="2">
    <source>
        <dbReference type="ARBA" id="ARBA00022723"/>
    </source>
</evidence>
<dbReference type="GO" id="GO:0003677">
    <property type="term" value="F:DNA binding"/>
    <property type="evidence" value="ECO:0007669"/>
    <property type="project" value="UniProtKB-KW"/>
</dbReference>
<feature type="domain" description="Zn(2)-C6 fungal-type" evidence="7">
    <location>
        <begin position="23"/>
        <end position="52"/>
    </location>
</feature>
<keyword evidence="5" id="KW-0804">Transcription</keyword>
<proteinExistence type="predicted"/>
<dbReference type="Gene3D" id="4.10.240.10">
    <property type="entry name" value="Zn(2)-C6 fungal-type DNA-binding domain"/>
    <property type="match status" value="1"/>
</dbReference>
<dbReference type="GO" id="GO:0005634">
    <property type="term" value="C:nucleus"/>
    <property type="evidence" value="ECO:0007669"/>
    <property type="project" value="UniProtKB-SubCell"/>
</dbReference>
<evidence type="ECO:0000256" key="3">
    <source>
        <dbReference type="ARBA" id="ARBA00023015"/>
    </source>
</evidence>
<dbReference type="InterPro" id="IPR036864">
    <property type="entry name" value="Zn2-C6_fun-type_DNA-bd_sf"/>
</dbReference>
<dbReference type="HOGENOM" id="CLU_719680_0_0_1"/>
<comment type="subcellular location">
    <subcellularLocation>
        <location evidence="1">Nucleus</location>
    </subcellularLocation>
</comment>
<evidence type="ECO:0000313" key="8">
    <source>
        <dbReference type="EMBL" id="KIV87005.1"/>
    </source>
</evidence>
<dbReference type="PROSITE" id="PS50048">
    <property type="entry name" value="ZN2_CY6_FUNGAL_2"/>
    <property type="match status" value="1"/>
</dbReference>
<dbReference type="SMART" id="SM00066">
    <property type="entry name" value="GAL4"/>
    <property type="match status" value="1"/>
</dbReference>
<dbReference type="CDD" id="cd00067">
    <property type="entry name" value="GAL4"/>
    <property type="match status" value="1"/>
</dbReference>
<dbReference type="InterPro" id="IPR001138">
    <property type="entry name" value="Zn2Cys6_DnaBD"/>
</dbReference>
<keyword evidence="2" id="KW-0479">Metal-binding</keyword>
<accession>A0A0D1WE43</accession>
<keyword evidence="6" id="KW-0539">Nucleus</keyword>
<keyword evidence="4" id="KW-0238">DNA-binding</keyword>
<name>A0A0D1WE43_9EURO</name>
<organism evidence="8 9">
    <name type="scientific">Exophiala sideris</name>
    <dbReference type="NCBI Taxonomy" id="1016849"/>
    <lineage>
        <taxon>Eukaryota</taxon>
        <taxon>Fungi</taxon>
        <taxon>Dikarya</taxon>
        <taxon>Ascomycota</taxon>
        <taxon>Pezizomycotina</taxon>
        <taxon>Eurotiomycetes</taxon>
        <taxon>Chaetothyriomycetidae</taxon>
        <taxon>Chaetothyriales</taxon>
        <taxon>Herpotrichiellaceae</taxon>
        <taxon>Exophiala</taxon>
    </lineage>
</organism>
<dbReference type="AlphaFoldDB" id="A0A0D1WE43"/>
<dbReference type="PROSITE" id="PS00463">
    <property type="entry name" value="ZN2_CY6_FUNGAL_1"/>
    <property type="match status" value="1"/>
</dbReference>
<dbReference type="OrthoDB" id="4456959at2759"/>
<evidence type="ECO:0000256" key="5">
    <source>
        <dbReference type="ARBA" id="ARBA00023163"/>
    </source>
</evidence>
<sequence>MPHCRSVSVSEDGEHSKRRTPRACDRCRIKKSKCNGATKCSKCIETRSKCTYTMRRGRESRNHDIHMLEIMDKALQRLYWACRNQEGLPGNLVLSCKANITTKDILEGLGFDVSELHEADTRKLSTDTAVSSLEFQDLDQVQSGKMTPDEDILSPVLSPSANFGFDPPSPLLDQTQSTARTPVTLADPSASPYEATKQPTLGFPLLSTRFPQIPHRDSCQLHLLCRRRQHERQTGLNRKTSSASPLEQHMSVPMPSKEFVEDRGNTSYRDFRQQLLGQTTDITTWTGSSISHRSSFDSYLPSMSRMMAVDTQVLAILCRYPCSFTAFTPCRKEVEIGEANGGCLYMPVRGRGNIFRFSSLLADSLGVCGSCPTGLRFGPLRLGT</sequence>
<evidence type="ECO:0000256" key="1">
    <source>
        <dbReference type="ARBA" id="ARBA00004123"/>
    </source>
</evidence>
<dbReference type="GO" id="GO:0008270">
    <property type="term" value="F:zinc ion binding"/>
    <property type="evidence" value="ECO:0007669"/>
    <property type="project" value="InterPro"/>
</dbReference>
<dbReference type="Pfam" id="PF00172">
    <property type="entry name" value="Zn_clus"/>
    <property type="match status" value="1"/>
</dbReference>
<dbReference type="EMBL" id="KN846951">
    <property type="protein sequence ID" value="KIV87005.1"/>
    <property type="molecule type" value="Genomic_DNA"/>
</dbReference>